<dbReference type="KEGG" id="lpse:FGL85_09215"/>
<sequence>MTSKTEQVVIDLITPILKTHDDLLWDLTITKEGGQKILRILIDKPNHEFITMDELTTFTQDVNELLDTVDPDPIPEAYMLDISSPGADRPLKENWHFEWAKEANENILVSLFTNKNGQKRWQGKIQSLDQDGLVLKTENGDLPLTFDEIAKAILDVQF</sequence>
<dbReference type="Proteomes" id="UP000192288">
    <property type="component" value="Unassembled WGS sequence"/>
</dbReference>
<dbReference type="SUPFAM" id="SSF75420">
    <property type="entry name" value="YhbC-like, N-terminal domain"/>
    <property type="match status" value="1"/>
</dbReference>
<name>A0A1X0VDD9_LEUPS</name>
<keyword evidence="1 3" id="KW-0963">Cytoplasm</keyword>
<evidence type="ECO:0000313" key="7">
    <source>
        <dbReference type="EMBL" id="QEA42664.1"/>
    </source>
</evidence>
<organism evidence="6 8">
    <name type="scientific">Leuconostoc pseudomesenteroides</name>
    <dbReference type="NCBI Taxonomy" id="33968"/>
    <lineage>
        <taxon>Bacteria</taxon>
        <taxon>Bacillati</taxon>
        <taxon>Bacillota</taxon>
        <taxon>Bacilli</taxon>
        <taxon>Lactobacillales</taxon>
        <taxon>Lactobacillaceae</taxon>
        <taxon>Leuconostoc</taxon>
    </lineage>
</organism>
<dbReference type="GeneID" id="64345035"/>
<dbReference type="HAMAP" id="MF_01077">
    <property type="entry name" value="RimP"/>
    <property type="match status" value="1"/>
</dbReference>
<dbReference type="EMBL" id="MPLS01000018">
    <property type="protein sequence ID" value="ORI97654.1"/>
    <property type="molecule type" value="Genomic_DNA"/>
</dbReference>
<dbReference type="STRING" id="33968.BMS77_04715"/>
<evidence type="ECO:0000259" key="4">
    <source>
        <dbReference type="Pfam" id="PF02576"/>
    </source>
</evidence>
<evidence type="ECO:0000313" key="8">
    <source>
        <dbReference type="Proteomes" id="UP000192288"/>
    </source>
</evidence>
<dbReference type="EMBL" id="JARGDN010000004">
    <property type="protein sequence ID" value="MDG9733418.1"/>
    <property type="molecule type" value="Genomic_DNA"/>
</dbReference>
<dbReference type="Pfam" id="PF02576">
    <property type="entry name" value="RimP_N"/>
    <property type="match status" value="1"/>
</dbReference>
<dbReference type="InterPro" id="IPR036847">
    <property type="entry name" value="RimP_C_sf"/>
</dbReference>
<dbReference type="Gene3D" id="3.30.300.70">
    <property type="entry name" value="RimP-like superfamily, N-terminal"/>
    <property type="match status" value="1"/>
</dbReference>
<dbReference type="EMBL" id="CP042383">
    <property type="protein sequence ID" value="QEA42664.1"/>
    <property type="molecule type" value="Genomic_DNA"/>
</dbReference>
<keyword evidence="10" id="KW-1185">Reference proteome</keyword>
<reference evidence="6 8" key="1">
    <citation type="journal article" date="2017" name="Front. Microbiol.">
        <title>Genomic Characterization of Dairy Associated Leuconostoc Species and Diversity of Leuconostocs in Undefined Mixed Mesophilic Starter Cultures.</title>
        <authorList>
            <person name="Frantzen C.A."/>
            <person name="Kot W."/>
            <person name="Pedersen T.B."/>
            <person name="Ardo Y.M."/>
            <person name="Broadbent J.R."/>
            <person name="Neve H."/>
            <person name="Hansen L.H."/>
            <person name="Dal Bello F."/>
            <person name="Ostlie H.M."/>
            <person name="Kleppen H.P."/>
            <person name="Vogensen F.K."/>
            <person name="Holo H."/>
        </authorList>
    </citation>
    <scope>NUCLEOTIDE SEQUENCE [LARGE SCALE GENOMIC DNA]</scope>
    <source>
        <strain evidence="6 8">LMGCF08</strain>
    </source>
</reference>
<protein>
    <recommendedName>
        <fullName evidence="3">Ribosome maturation factor RimP</fullName>
    </recommendedName>
</protein>
<reference evidence="7 9" key="2">
    <citation type="submission" date="2019-06" db="EMBL/GenBank/DDBJ databases">
        <title>Genome analyses of bacteria isolated from kimchi.</title>
        <authorList>
            <person name="Lee S."/>
            <person name="Ahn S."/>
            <person name="Roh S."/>
        </authorList>
    </citation>
    <scope>NUCLEOTIDE SEQUENCE [LARGE SCALE GENOMIC DNA]</scope>
    <source>
        <strain evidence="7 9">CBA3630</strain>
    </source>
</reference>
<dbReference type="InterPro" id="IPR028989">
    <property type="entry name" value="RimP_N"/>
</dbReference>
<dbReference type="InterPro" id="IPR035956">
    <property type="entry name" value="RimP_N_sf"/>
</dbReference>
<dbReference type="eggNOG" id="COG0779">
    <property type="taxonomic scope" value="Bacteria"/>
</dbReference>
<evidence type="ECO:0000313" key="9">
    <source>
        <dbReference type="Proteomes" id="UP000321296"/>
    </source>
</evidence>
<accession>A0A1X0VDD9</accession>
<dbReference type="Gene3D" id="2.30.30.180">
    <property type="entry name" value="Ribosome maturation factor RimP, C-terminal domain"/>
    <property type="match status" value="1"/>
</dbReference>
<dbReference type="GO" id="GO:0006412">
    <property type="term" value="P:translation"/>
    <property type="evidence" value="ECO:0007669"/>
    <property type="project" value="TreeGrafter"/>
</dbReference>
<dbReference type="GO" id="GO:0005829">
    <property type="term" value="C:cytosol"/>
    <property type="evidence" value="ECO:0007669"/>
    <property type="project" value="TreeGrafter"/>
</dbReference>
<feature type="domain" description="Ribosome maturation factor RimP N-terminal" evidence="4">
    <location>
        <begin position="12"/>
        <end position="88"/>
    </location>
</feature>
<comment type="subcellular location">
    <subcellularLocation>
        <location evidence="3">Cytoplasm</location>
    </subcellularLocation>
</comment>
<keyword evidence="2 3" id="KW-0690">Ribosome biogenesis</keyword>
<dbReference type="PANTHER" id="PTHR33867">
    <property type="entry name" value="RIBOSOME MATURATION FACTOR RIMP"/>
    <property type="match status" value="1"/>
</dbReference>
<dbReference type="CDD" id="cd01734">
    <property type="entry name" value="YlxS_C"/>
    <property type="match status" value="1"/>
</dbReference>
<gene>
    <name evidence="3" type="primary">rimP</name>
    <name evidence="6" type="ORF">BMR96_06040</name>
    <name evidence="7" type="ORF">FGL85_09215</name>
    <name evidence="5" type="ORF">P1N92_04695</name>
</gene>
<dbReference type="GO" id="GO:0000028">
    <property type="term" value="P:ribosomal small subunit assembly"/>
    <property type="evidence" value="ECO:0007669"/>
    <property type="project" value="TreeGrafter"/>
</dbReference>
<dbReference type="Proteomes" id="UP001529201">
    <property type="component" value="Unassembled WGS sequence"/>
</dbReference>
<dbReference type="InterPro" id="IPR028998">
    <property type="entry name" value="RimP_C"/>
</dbReference>
<comment type="function">
    <text evidence="3">Required for maturation of 30S ribosomal subunits.</text>
</comment>
<evidence type="ECO:0000313" key="10">
    <source>
        <dbReference type="Proteomes" id="UP001529201"/>
    </source>
</evidence>
<dbReference type="RefSeq" id="WP_010295229.1">
    <property type="nucleotide sequence ID" value="NZ_CP042383.1"/>
</dbReference>
<evidence type="ECO:0000256" key="1">
    <source>
        <dbReference type="ARBA" id="ARBA00022490"/>
    </source>
</evidence>
<reference evidence="5 10" key="3">
    <citation type="submission" date="2023-02" db="EMBL/GenBank/DDBJ databases">
        <title>Antimicrobial susceptibility testing and tentative epidemiological cut-off values for Lactobacillaceae family species intended for ingestion.</title>
        <authorList>
            <person name="Noehr-Meldgaard K."/>
            <person name="Struve C."/>
            <person name="Ingmer H."/>
            <person name="Koza A."/>
            <person name="Al-Nakeeb K."/>
            <person name="Agersoe Y."/>
        </authorList>
    </citation>
    <scope>NUCLEOTIDE SEQUENCE [LARGE SCALE GENOMIC DNA]</scope>
    <source>
        <strain evidence="5 10">DSM 20193</strain>
    </source>
</reference>
<dbReference type="PANTHER" id="PTHR33867:SF1">
    <property type="entry name" value="RIBOSOME MATURATION FACTOR RIMP"/>
    <property type="match status" value="1"/>
</dbReference>
<dbReference type="InterPro" id="IPR003728">
    <property type="entry name" value="Ribosome_maturation_RimP"/>
</dbReference>
<dbReference type="SUPFAM" id="SSF74942">
    <property type="entry name" value="YhbC-like, C-terminal domain"/>
    <property type="match status" value="1"/>
</dbReference>
<evidence type="ECO:0000313" key="6">
    <source>
        <dbReference type="EMBL" id="ORI97654.1"/>
    </source>
</evidence>
<evidence type="ECO:0000256" key="3">
    <source>
        <dbReference type="HAMAP-Rule" id="MF_01077"/>
    </source>
</evidence>
<evidence type="ECO:0000313" key="5">
    <source>
        <dbReference type="EMBL" id="MDG9733418.1"/>
    </source>
</evidence>
<dbReference type="Proteomes" id="UP000321296">
    <property type="component" value="Chromosome"/>
</dbReference>
<proteinExistence type="inferred from homology"/>
<comment type="similarity">
    <text evidence="3">Belongs to the RimP family.</text>
</comment>
<dbReference type="AlphaFoldDB" id="A0A1X0VDD9"/>
<evidence type="ECO:0000256" key="2">
    <source>
        <dbReference type="ARBA" id="ARBA00022517"/>
    </source>
</evidence>